<keyword evidence="1" id="KW-0732">Signal</keyword>
<feature type="compositionally biased region" description="Polar residues" evidence="4">
    <location>
        <begin position="16"/>
        <end position="36"/>
    </location>
</feature>
<dbReference type="NCBIfam" id="TIGR02232">
    <property type="entry name" value="myxo_disulf_rpt"/>
    <property type="match status" value="1"/>
</dbReference>
<reference evidence="5" key="1">
    <citation type="journal article" date="2020" name="bioRxiv">
        <title>Comparative genomics of Chlamydomonas.</title>
        <authorList>
            <person name="Craig R.J."/>
            <person name="Hasan A.R."/>
            <person name="Ness R.W."/>
            <person name="Keightley P.D."/>
        </authorList>
    </citation>
    <scope>NUCLEOTIDE SEQUENCE</scope>
    <source>
        <strain evidence="5">CCAP 11/173</strain>
    </source>
</reference>
<protein>
    <recommendedName>
        <fullName evidence="7">DUF4215 domain-containing protein</fullName>
    </recommendedName>
</protein>
<evidence type="ECO:0000256" key="1">
    <source>
        <dbReference type="ARBA" id="ARBA00022729"/>
    </source>
</evidence>
<dbReference type="EMBL" id="JAEHOD010000011">
    <property type="protein sequence ID" value="KAG2450464.1"/>
    <property type="molecule type" value="Genomic_DNA"/>
</dbReference>
<dbReference type="Proteomes" id="UP000613740">
    <property type="component" value="Unassembled WGS sequence"/>
</dbReference>
<feature type="region of interest" description="Disordered" evidence="4">
    <location>
        <begin position="591"/>
        <end position="707"/>
    </location>
</feature>
<organism evidence="5 6">
    <name type="scientific">Chlamydomonas schloesseri</name>
    <dbReference type="NCBI Taxonomy" id="2026947"/>
    <lineage>
        <taxon>Eukaryota</taxon>
        <taxon>Viridiplantae</taxon>
        <taxon>Chlorophyta</taxon>
        <taxon>core chlorophytes</taxon>
        <taxon>Chlorophyceae</taxon>
        <taxon>CS clade</taxon>
        <taxon>Chlamydomonadales</taxon>
        <taxon>Chlamydomonadaceae</taxon>
        <taxon>Chlamydomonas</taxon>
    </lineage>
</organism>
<evidence type="ECO:0000256" key="3">
    <source>
        <dbReference type="ARBA" id="ARBA00023157"/>
    </source>
</evidence>
<dbReference type="PANTHER" id="PTHR24216:SF65">
    <property type="entry name" value="PAXILLIN-LIKE PROTEIN 1"/>
    <property type="match status" value="1"/>
</dbReference>
<keyword evidence="2" id="KW-0677">Repeat</keyword>
<name>A0A835WME4_9CHLO</name>
<dbReference type="OrthoDB" id="542968at2759"/>
<gene>
    <name evidence="5" type="ORF">HYH02_004966</name>
</gene>
<dbReference type="PRINTS" id="PR01217">
    <property type="entry name" value="PRICHEXTENSN"/>
</dbReference>
<dbReference type="AlphaFoldDB" id="A0A835WME4"/>
<keyword evidence="3" id="KW-1015">Disulfide bond</keyword>
<evidence type="ECO:0000256" key="4">
    <source>
        <dbReference type="SAM" id="MobiDB-lite"/>
    </source>
</evidence>
<proteinExistence type="predicted"/>
<feature type="compositionally biased region" description="Pro residues" evidence="4">
    <location>
        <begin position="39"/>
        <end position="92"/>
    </location>
</feature>
<sequence>MVLALATCVPAARVSMETTSNEVAETTSFRRQLTQTSSPKPPSPRPPSPSPPSPPSPRPPSPSPPSPRPPPSPPAPPRPPPPRPPPNPPAPPSKFRMEKGKGGFTFFSSDDADDGNHCDGTRCGALYANVISMAISYAPSDAEGILAVGTFAPGSRARITLEGWVSLADYPVSRITYASNATDVTSANFSAYKMLYIPSNDLNTPGGISATLNRALISVKQKVIDFVNKRGGSMVVLTQAGFGRESYGFLPVPLNFTQYDFQDVDVMEDMVQISSVTNSDNADHSLWHGYWTGPIDWNGLRVLATQARLCPEPYGPKQNCRATVLCNQNTILTAENCYDGIDNDGDGLIDRADSDCWRCGNGITDPDEQCDDGNVLDGDGCSSTCRFQNLPPPSIMPSPPPPPPTNGRDVDYCFAGGLTSCPPCMGKCSTVDNFGANGIICKVPQYLKGSYSDSDVCRNNLGILALQIVPVSYPDASGASVVVGKATFFRTPSGKLFATVQMNCPYLLWSPSTDASGLDVNNFMLLSYVVNGVAGTAVSALKRSPSSSWATFACYTFEFNVDALQPGGLGCTPIDLNARVTVRSVFARDSTSSSTCNMDSEKCSTTPTPVASQPAASVAAEPPSALASSSSSSQPSAAQPTSAQPAATEPATPEPTPTFARAPEPGPAIASSSFSSTSVATPSFSSSSVASAPLPRAPLASSSVSAAPLAGPSVASASFTLASSAITLSPLPASSP</sequence>
<keyword evidence="6" id="KW-1185">Reference proteome</keyword>
<feature type="region of interest" description="Disordered" evidence="4">
    <location>
        <begin position="9"/>
        <end position="115"/>
    </location>
</feature>
<evidence type="ECO:0008006" key="7">
    <source>
        <dbReference type="Google" id="ProtNLM"/>
    </source>
</evidence>
<dbReference type="InterPro" id="IPR011936">
    <property type="entry name" value="Myxo_disulph_rpt"/>
</dbReference>
<feature type="compositionally biased region" description="Low complexity" evidence="4">
    <location>
        <begin position="604"/>
        <end position="707"/>
    </location>
</feature>
<evidence type="ECO:0000256" key="2">
    <source>
        <dbReference type="ARBA" id="ARBA00022737"/>
    </source>
</evidence>
<comment type="caution">
    <text evidence="5">The sequence shown here is derived from an EMBL/GenBank/DDBJ whole genome shotgun (WGS) entry which is preliminary data.</text>
</comment>
<accession>A0A835WME4</accession>
<evidence type="ECO:0000313" key="5">
    <source>
        <dbReference type="EMBL" id="KAG2450464.1"/>
    </source>
</evidence>
<evidence type="ECO:0000313" key="6">
    <source>
        <dbReference type="Proteomes" id="UP000613740"/>
    </source>
</evidence>
<dbReference type="PANTHER" id="PTHR24216">
    <property type="entry name" value="PAXILLIN-RELATED"/>
    <property type="match status" value="1"/>
</dbReference>